<dbReference type="Pfam" id="PF17919">
    <property type="entry name" value="RT_RNaseH_2"/>
    <property type="match status" value="1"/>
</dbReference>
<feature type="non-terminal residue" evidence="4">
    <location>
        <position position="208"/>
    </location>
</feature>
<evidence type="ECO:0000313" key="5">
    <source>
        <dbReference type="Proteomes" id="UP000233551"/>
    </source>
</evidence>
<evidence type="ECO:0000313" key="4">
    <source>
        <dbReference type="EMBL" id="PKI59628.1"/>
    </source>
</evidence>
<protein>
    <recommendedName>
        <fullName evidence="6">Reverse transcriptase domain-containing protein</fullName>
    </recommendedName>
</protein>
<dbReference type="AlphaFoldDB" id="A0A2I0JTK1"/>
<sequence length="208" mass="23874">MVMPFGLSNALSTFMRVMNQALRPFIGKCVVVYFDDILIYSANKTEYLQHLRAVLCVLQREKFYAALKKCIFMASKVLFLIYVVFRMIEDCTKGGNFAWTEEAEKAFRLIKMRVTTTPILVLPDFAQPFELHSGASKVGTGVVLSQNHRPIAYFSEKLSGAKLNYNTYDVEFYTVRFTFMVKHKLGVTNRVADVLSRRSNLLVNLRIK</sequence>
<dbReference type="GO" id="GO:0003824">
    <property type="term" value="F:catalytic activity"/>
    <property type="evidence" value="ECO:0007669"/>
    <property type="project" value="UniProtKB-KW"/>
</dbReference>
<feature type="domain" description="Reverse transcriptase" evidence="2">
    <location>
        <begin position="2"/>
        <end position="82"/>
    </location>
</feature>
<dbReference type="InterPro" id="IPR050951">
    <property type="entry name" value="Retrovirus_Pol_polyprotein"/>
</dbReference>
<dbReference type="CDD" id="cd01647">
    <property type="entry name" value="RT_LTR"/>
    <property type="match status" value="1"/>
</dbReference>
<proteinExistence type="predicted"/>
<dbReference type="Gene3D" id="3.30.70.270">
    <property type="match status" value="1"/>
</dbReference>
<evidence type="ECO:0000259" key="2">
    <source>
        <dbReference type="Pfam" id="PF00078"/>
    </source>
</evidence>
<dbReference type="SUPFAM" id="SSF56672">
    <property type="entry name" value="DNA/RNA polymerases"/>
    <property type="match status" value="1"/>
</dbReference>
<accession>A0A2I0JTK1</accession>
<evidence type="ECO:0008006" key="6">
    <source>
        <dbReference type="Google" id="ProtNLM"/>
    </source>
</evidence>
<feature type="domain" description="Reverse transcriptase/retrotransposon-derived protein RNase H-like" evidence="3">
    <location>
        <begin position="99"/>
        <end position="179"/>
    </location>
</feature>
<dbReference type="InterPro" id="IPR043502">
    <property type="entry name" value="DNA/RNA_pol_sf"/>
</dbReference>
<evidence type="ECO:0000259" key="3">
    <source>
        <dbReference type="Pfam" id="PF17919"/>
    </source>
</evidence>
<dbReference type="STRING" id="22663.A0A2I0JTK1"/>
<dbReference type="InterPro" id="IPR041577">
    <property type="entry name" value="RT_RNaseH_2"/>
</dbReference>
<keyword evidence="1" id="KW-0511">Multifunctional enzyme</keyword>
<evidence type="ECO:0000256" key="1">
    <source>
        <dbReference type="ARBA" id="ARBA00023268"/>
    </source>
</evidence>
<keyword evidence="5" id="KW-1185">Reference proteome</keyword>
<dbReference type="EMBL" id="PGOL01001258">
    <property type="protein sequence ID" value="PKI59628.1"/>
    <property type="molecule type" value="Genomic_DNA"/>
</dbReference>
<name>A0A2I0JTK1_PUNGR</name>
<dbReference type="Pfam" id="PF00078">
    <property type="entry name" value="RVT_1"/>
    <property type="match status" value="1"/>
</dbReference>
<dbReference type="Proteomes" id="UP000233551">
    <property type="component" value="Unassembled WGS sequence"/>
</dbReference>
<dbReference type="PANTHER" id="PTHR37984:SF5">
    <property type="entry name" value="PROTEIN NYNRIN-LIKE"/>
    <property type="match status" value="1"/>
</dbReference>
<comment type="caution">
    <text evidence="4">The sequence shown here is derived from an EMBL/GenBank/DDBJ whole genome shotgun (WGS) entry which is preliminary data.</text>
</comment>
<dbReference type="InterPro" id="IPR043128">
    <property type="entry name" value="Rev_trsase/Diguanyl_cyclase"/>
</dbReference>
<dbReference type="InterPro" id="IPR000477">
    <property type="entry name" value="RT_dom"/>
</dbReference>
<gene>
    <name evidence="4" type="ORF">CRG98_019965</name>
</gene>
<reference evidence="4 5" key="1">
    <citation type="submission" date="2017-11" db="EMBL/GenBank/DDBJ databases">
        <title>De-novo sequencing of pomegranate (Punica granatum L.) genome.</title>
        <authorList>
            <person name="Akparov Z."/>
            <person name="Amiraslanov A."/>
            <person name="Hajiyeva S."/>
            <person name="Abbasov M."/>
            <person name="Kaur K."/>
            <person name="Hamwieh A."/>
            <person name="Solovyev V."/>
            <person name="Salamov A."/>
            <person name="Braich B."/>
            <person name="Kosarev P."/>
            <person name="Mahmoud A."/>
            <person name="Hajiyev E."/>
            <person name="Babayeva S."/>
            <person name="Izzatullayeva V."/>
            <person name="Mammadov A."/>
            <person name="Mammadov A."/>
            <person name="Sharifova S."/>
            <person name="Ojaghi J."/>
            <person name="Eynullazada K."/>
            <person name="Bayramov B."/>
            <person name="Abdulazimova A."/>
            <person name="Shahmuradov I."/>
        </authorList>
    </citation>
    <scope>NUCLEOTIDE SEQUENCE [LARGE SCALE GENOMIC DNA]</scope>
    <source>
        <strain evidence="5">cv. AG2017</strain>
        <tissue evidence="4">Leaf</tissue>
    </source>
</reference>
<dbReference type="PANTHER" id="PTHR37984">
    <property type="entry name" value="PROTEIN CBG26694"/>
    <property type="match status" value="1"/>
</dbReference>
<organism evidence="4 5">
    <name type="scientific">Punica granatum</name>
    <name type="common">Pomegranate</name>
    <dbReference type="NCBI Taxonomy" id="22663"/>
    <lineage>
        <taxon>Eukaryota</taxon>
        <taxon>Viridiplantae</taxon>
        <taxon>Streptophyta</taxon>
        <taxon>Embryophyta</taxon>
        <taxon>Tracheophyta</taxon>
        <taxon>Spermatophyta</taxon>
        <taxon>Magnoliopsida</taxon>
        <taxon>eudicotyledons</taxon>
        <taxon>Gunneridae</taxon>
        <taxon>Pentapetalae</taxon>
        <taxon>rosids</taxon>
        <taxon>malvids</taxon>
        <taxon>Myrtales</taxon>
        <taxon>Lythraceae</taxon>
        <taxon>Punica</taxon>
    </lineage>
</organism>